<evidence type="ECO:0000256" key="1">
    <source>
        <dbReference type="ARBA" id="ARBA00009986"/>
    </source>
</evidence>
<organism evidence="5 6">
    <name type="scientific">Desulfovibrio gilichinskyi</name>
    <dbReference type="NCBI Taxonomy" id="1519643"/>
    <lineage>
        <taxon>Bacteria</taxon>
        <taxon>Pseudomonadati</taxon>
        <taxon>Thermodesulfobacteriota</taxon>
        <taxon>Desulfovibrionia</taxon>
        <taxon>Desulfovibrionales</taxon>
        <taxon>Desulfovibrionaceae</taxon>
        <taxon>Desulfovibrio</taxon>
    </lineage>
</organism>
<dbReference type="OrthoDB" id="9762913at2"/>
<keyword evidence="6" id="KW-1185">Reference proteome</keyword>
<protein>
    <submittedName>
        <fullName evidence="5">Succinate-semialdehyde dehydrogenase / glutarate-semialdehyde dehydrogenase</fullName>
    </submittedName>
</protein>
<dbReference type="Pfam" id="PF00171">
    <property type="entry name" value="Aldedh"/>
    <property type="match status" value="1"/>
</dbReference>
<dbReference type="InterPro" id="IPR015590">
    <property type="entry name" value="Aldehyde_DH_dom"/>
</dbReference>
<dbReference type="PANTHER" id="PTHR43217:SF1">
    <property type="entry name" value="SUCCINATE SEMIALDEHYDE DEHYDROGENASE [NAD(P)+] SAD"/>
    <property type="match status" value="1"/>
</dbReference>
<accession>A0A1X7DR83</accession>
<name>A0A1X7DR83_9BACT</name>
<proteinExistence type="inferred from homology"/>
<evidence type="ECO:0000256" key="2">
    <source>
        <dbReference type="ARBA" id="ARBA00022857"/>
    </source>
</evidence>
<feature type="domain" description="Aldehyde dehydrogenase" evidence="4">
    <location>
        <begin position="3"/>
        <end position="450"/>
    </location>
</feature>
<evidence type="ECO:0000313" key="6">
    <source>
        <dbReference type="Proteomes" id="UP000192906"/>
    </source>
</evidence>
<dbReference type="Gene3D" id="3.40.309.10">
    <property type="entry name" value="Aldehyde Dehydrogenase, Chain A, domain 2"/>
    <property type="match status" value="1"/>
</dbReference>
<dbReference type="STRING" id="1519643.SAMN06295933_2225"/>
<dbReference type="InterPro" id="IPR016163">
    <property type="entry name" value="Ald_DH_C"/>
</dbReference>
<gene>
    <name evidence="5" type="ORF">SAMN06295933_2225</name>
</gene>
<dbReference type="CDD" id="cd07100">
    <property type="entry name" value="ALDH_SSADH1_GabD1"/>
    <property type="match status" value="1"/>
</dbReference>
<reference evidence="6" key="1">
    <citation type="submission" date="2017-04" db="EMBL/GenBank/DDBJ databases">
        <authorList>
            <person name="Varghese N."/>
            <person name="Submissions S."/>
        </authorList>
    </citation>
    <scope>NUCLEOTIDE SEQUENCE [LARGE SCALE GENOMIC DNA]</scope>
    <source>
        <strain evidence="6">K3S</strain>
    </source>
</reference>
<dbReference type="EMBL" id="FWZU01000003">
    <property type="protein sequence ID" value="SMF20047.1"/>
    <property type="molecule type" value="Genomic_DNA"/>
</dbReference>
<dbReference type="RefSeq" id="WP_085102145.1">
    <property type="nucleotide sequence ID" value="NZ_FWZU01000003.1"/>
</dbReference>
<dbReference type="FunFam" id="3.40.309.10:FF:000010">
    <property type="entry name" value="Gamma-aminobutyraldehyde dehydrogenase"/>
    <property type="match status" value="1"/>
</dbReference>
<dbReference type="Proteomes" id="UP000192906">
    <property type="component" value="Unassembled WGS sequence"/>
</dbReference>
<dbReference type="FunFam" id="3.40.605.10:FF:000012">
    <property type="entry name" value="NAD-dependent succinate-semialdehyde dehydrogenase"/>
    <property type="match status" value="1"/>
</dbReference>
<keyword evidence="2" id="KW-0521">NADP</keyword>
<dbReference type="PANTHER" id="PTHR43217">
    <property type="entry name" value="SUCCINATE SEMIALDEHYDE DEHYDROGENASE [NAD(P)+] SAD"/>
    <property type="match status" value="1"/>
</dbReference>
<evidence type="ECO:0000256" key="3">
    <source>
        <dbReference type="ARBA" id="ARBA00023002"/>
    </source>
</evidence>
<comment type="similarity">
    <text evidence="1">Belongs to the aldehyde dehydrogenase family.</text>
</comment>
<keyword evidence="3" id="KW-0560">Oxidoreductase</keyword>
<dbReference type="SUPFAM" id="SSF53720">
    <property type="entry name" value="ALDH-like"/>
    <property type="match status" value="1"/>
</dbReference>
<dbReference type="GO" id="GO:0004030">
    <property type="term" value="F:aldehyde dehydrogenase [NAD(P)+] activity"/>
    <property type="evidence" value="ECO:0007669"/>
    <property type="project" value="InterPro"/>
</dbReference>
<dbReference type="InterPro" id="IPR044148">
    <property type="entry name" value="ALDH_GabD1-like"/>
</dbReference>
<evidence type="ECO:0000259" key="4">
    <source>
        <dbReference type="Pfam" id="PF00171"/>
    </source>
</evidence>
<evidence type="ECO:0000313" key="5">
    <source>
        <dbReference type="EMBL" id="SMF20047.1"/>
    </source>
</evidence>
<dbReference type="InterPro" id="IPR016162">
    <property type="entry name" value="Ald_DH_N"/>
</dbReference>
<dbReference type="InterPro" id="IPR047110">
    <property type="entry name" value="GABD/Sad-like"/>
</dbReference>
<sequence>MSIQSLNPATEEVVASFNPLSEGDLQNVLNSTAESWTGWKSKSFSERAGLLKKAADQLRAQSEELAEIMAVEMGKPIRMGKEEALKCAAVCDYYADEGESMLAPIPVEGVGRKAFVTFEPLGTVLTVMPWNFPFWQVFRIAAPSLMAGNTVVLKHASNVPQCALAIEKIFVDAGFPANVFRTLLIGASQVETVLDHKSVFAVSLTGSAAAGRKVASAAGARLKKSVMELGGSDPLVVLADADIEEAVKVATKSRCRNTGQTCISAKRFIVMDEVYDEFVSGLTKRMSRLVMGDPFDPKTDMGPMSSGRLRAELQEQVDRCVEAGGKILIGGSIPKRTGYYYPPTIITDISPSADVCKEELFGPVALVFRVHSVDEAVAVANDTPFGLGGSVWSKDEDAAAKVAARIRTGCVYINSLVRSNMHLPFGGTGISGYGRELGSYGIREFVNVKPVCIG</sequence>
<dbReference type="GO" id="GO:0004777">
    <property type="term" value="F:succinate-semialdehyde dehydrogenase (NAD+) activity"/>
    <property type="evidence" value="ECO:0007669"/>
    <property type="project" value="TreeGrafter"/>
</dbReference>
<dbReference type="InterPro" id="IPR016161">
    <property type="entry name" value="Ald_DH/histidinol_DH"/>
</dbReference>
<dbReference type="Gene3D" id="3.40.605.10">
    <property type="entry name" value="Aldehyde Dehydrogenase, Chain A, domain 1"/>
    <property type="match status" value="1"/>
</dbReference>
<dbReference type="AlphaFoldDB" id="A0A1X7DR83"/>